<keyword evidence="2" id="KW-0378">Hydrolase</keyword>
<dbReference type="PATRIC" id="fig|37919.13.peg.2039"/>
<dbReference type="EC" id="3.5.1.118" evidence="2"/>
<dbReference type="EMBL" id="CP009111">
    <property type="protein sequence ID" value="ANS26700.1"/>
    <property type="molecule type" value="Genomic_DNA"/>
</dbReference>
<dbReference type="InterPro" id="IPR026869">
    <property type="entry name" value="EgtC-like"/>
</dbReference>
<dbReference type="Gene3D" id="3.60.20.10">
    <property type="entry name" value="Glutamine Phosphoribosylpyrophosphate, subunit 1, domain 1"/>
    <property type="match status" value="1"/>
</dbReference>
<dbReference type="Pfam" id="PF13230">
    <property type="entry name" value="GATase_4"/>
    <property type="match status" value="1"/>
</dbReference>
<comment type="function">
    <text evidence="2">Catalyzes the hydrolysis of the gamma-glutamyl amide bond of hercynyl-gamma-L-glutamyl-L-cysteine sulfoxide to produce hercynylcysteine sulfoxide, a step in the biosynthesis pathway of ergothioneine.</text>
</comment>
<evidence type="ECO:0000256" key="2">
    <source>
        <dbReference type="HAMAP-Rule" id="MF_02036"/>
    </source>
</evidence>
<evidence type="ECO:0000313" key="3">
    <source>
        <dbReference type="EMBL" id="ANS26700.1"/>
    </source>
</evidence>
<name>A0A1B1K260_RHOOP</name>
<protein>
    <recommendedName>
        <fullName evidence="2">Gamma-glutamyl-hercynylcysteine sulfoxide hydrolase</fullName>
        <ecNumber evidence="2">3.5.1.118</ecNumber>
    </recommendedName>
    <alternativeName>
        <fullName evidence="2">Gamma-glutamyl hercynylcysteine S-oxide hydrolase</fullName>
    </alternativeName>
</protein>
<dbReference type="Proteomes" id="UP000186108">
    <property type="component" value="Chromosome"/>
</dbReference>
<dbReference type="NCBIfam" id="TIGR03442">
    <property type="entry name" value="ergothioneine biosynthesis protein EgtC"/>
    <property type="match status" value="1"/>
</dbReference>
<dbReference type="PANTHER" id="PTHR43187">
    <property type="entry name" value="GLUTAMINE AMIDOTRANSFERASE DUG3-RELATED"/>
    <property type="match status" value="1"/>
</dbReference>
<sequence length="259" mass="28192">MPGTFRETTAEMCRHLGYLGPEQSVGDLLSRGENSLLRQSYAPHDMRGGGTINADGFGVGWWGTDGFSRYRSAQPLWSDPVVRETLPNIRSRAVMAAARSATVGMPVQHTACAPFSDETWAFSHNGVVRGWPESLGALAAELPVSDLLQLEAPTDSAALWLLLRRALGEQDPEKAMSALVQDVVAAAPNSRLNLLLGNGSELWATTWHHSLSALVDDERAILMSEPYDDNPAWQSIPDRHFVSARPGHLIVTPLEMGAR</sequence>
<proteinExistence type="inferred from homology"/>
<dbReference type="InterPro" id="IPR052373">
    <property type="entry name" value="Gamma-glu_amide_hydrolase"/>
</dbReference>
<dbReference type="InterPro" id="IPR017808">
    <property type="entry name" value="EgtC"/>
</dbReference>
<dbReference type="HAMAP" id="MF_02036">
    <property type="entry name" value="EgtC"/>
    <property type="match status" value="1"/>
</dbReference>
<gene>
    <name evidence="2" type="primary">egtC</name>
    <name evidence="3" type="ORF">R1CP_09915</name>
</gene>
<dbReference type="PROSITE" id="PS51278">
    <property type="entry name" value="GATASE_TYPE_2"/>
    <property type="match status" value="1"/>
</dbReference>
<dbReference type="AlphaFoldDB" id="A0A1B1K260"/>
<dbReference type="UniPathway" id="UPA01014"/>
<dbReference type="GO" id="GO:0016811">
    <property type="term" value="F:hydrolase activity, acting on carbon-nitrogen (but not peptide) bonds, in linear amides"/>
    <property type="evidence" value="ECO:0007669"/>
    <property type="project" value="UniProtKB-UniRule"/>
</dbReference>
<accession>A0A1B1K260</accession>
<dbReference type="CDD" id="cd01908">
    <property type="entry name" value="YafJ"/>
    <property type="match status" value="1"/>
</dbReference>
<dbReference type="PANTHER" id="PTHR43187:SF2">
    <property type="entry name" value="GAMMA-GLUTAMYL-HERCYNYLCYSTEINE SULFOXIDE HYDROLASE"/>
    <property type="match status" value="1"/>
</dbReference>
<dbReference type="GO" id="GO:0052699">
    <property type="term" value="P:ergothioneine biosynthetic process"/>
    <property type="evidence" value="ECO:0007669"/>
    <property type="project" value="UniProtKB-UniRule"/>
</dbReference>
<keyword evidence="1 2" id="KW-0315">Glutamine amidotransferase</keyword>
<dbReference type="InterPro" id="IPR029055">
    <property type="entry name" value="Ntn_hydrolases_N"/>
</dbReference>
<dbReference type="SUPFAM" id="SSF56235">
    <property type="entry name" value="N-terminal nucleophile aminohydrolases (Ntn hydrolases)"/>
    <property type="match status" value="1"/>
</dbReference>
<reference evidence="3 4" key="1">
    <citation type="submission" date="2014-07" db="EMBL/GenBank/DDBJ databases">
        <authorList>
            <person name="Zhang J.E."/>
            <person name="Yang H."/>
            <person name="Guo J."/>
            <person name="Deng Z."/>
            <person name="Luo H."/>
            <person name="Luo M."/>
            <person name="Zhao B."/>
        </authorList>
    </citation>
    <scope>NUCLEOTIDE SEQUENCE [LARGE SCALE GENOMIC DNA]</scope>
    <source>
        <strain evidence="3 4">1CP</strain>
    </source>
</reference>
<organism evidence="3 4">
    <name type="scientific">Rhodococcus opacus</name>
    <name type="common">Nocardia opaca</name>
    <dbReference type="NCBI Taxonomy" id="37919"/>
    <lineage>
        <taxon>Bacteria</taxon>
        <taxon>Bacillati</taxon>
        <taxon>Actinomycetota</taxon>
        <taxon>Actinomycetes</taxon>
        <taxon>Mycobacteriales</taxon>
        <taxon>Nocardiaceae</taxon>
        <taxon>Rhodococcus</taxon>
    </lineage>
</organism>
<comment type="catalytic activity">
    <reaction evidence="2">
        <text>gamma-L-glutamyl-hercynylcysteine S-oxide + H2O = S-(hercyn-2-yl)-L-cysteine S-oxide + L-glutamate</text>
        <dbReference type="Rhea" id="RHEA:42684"/>
        <dbReference type="ChEBI" id="CHEBI:15377"/>
        <dbReference type="ChEBI" id="CHEBI:29985"/>
        <dbReference type="ChEBI" id="CHEBI:82703"/>
        <dbReference type="ChEBI" id="CHEBI:82706"/>
        <dbReference type="EC" id="3.5.1.118"/>
    </reaction>
</comment>
<comment type="pathway">
    <text evidence="2">Amino-acid biosynthesis; ergothioneine biosynthesis.</text>
</comment>
<dbReference type="InterPro" id="IPR017932">
    <property type="entry name" value="GATase_2_dom"/>
</dbReference>
<evidence type="ECO:0000313" key="4">
    <source>
        <dbReference type="Proteomes" id="UP000186108"/>
    </source>
</evidence>
<evidence type="ECO:0000256" key="1">
    <source>
        <dbReference type="ARBA" id="ARBA00022962"/>
    </source>
</evidence>
<dbReference type="InterPro" id="IPR032889">
    <property type="entry name" value="EgtC_Actinobacteria"/>
</dbReference>